<dbReference type="AlphaFoldDB" id="A0A512M3H3"/>
<evidence type="ECO:0000256" key="1">
    <source>
        <dbReference type="SAM" id="MobiDB-lite"/>
    </source>
</evidence>
<evidence type="ECO:0000256" key="2">
    <source>
        <dbReference type="SAM" id="Phobius"/>
    </source>
</evidence>
<organism evidence="3 4">
    <name type="scientific">Brevifollis gellanilyticus</name>
    <dbReference type="NCBI Taxonomy" id="748831"/>
    <lineage>
        <taxon>Bacteria</taxon>
        <taxon>Pseudomonadati</taxon>
        <taxon>Verrucomicrobiota</taxon>
        <taxon>Verrucomicrobiia</taxon>
        <taxon>Verrucomicrobiales</taxon>
        <taxon>Verrucomicrobiaceae</taxon>
    </lineage>
</organism>
<feature type="transmembrane region" description="Helical" evidence="2">
    <location>
        <begin position="79"/>
        <end position="98"/>
    </location>
</feature>
<protein>
    <submittedName>
        <fullName evidence="3">Uncharacterized protein</fullName>
    </submittedName>
</protein>
<dbReference type="EMBL" id="BKAG01000002">
    <property type="protein sequence ID" value="GEP41295.1"/>
    <property type="molecule type" value="Genomic_DNA"/>
</dbReference>
<accession>A0A512M3H3</accession>
<name>A0A512M3H3_9BACT</name>
<proteinExistence type="predicted"/>
<reference evidence="3 4" key="1">
    <citation type="submission" date="2019-07" db="EMBL/GenBank/DDBJ databases">
        <title>Whole genome shotgun sequence of Brevifollis gellanilyticus NBRC 108608.</title>
        <authorList>
            <person name="Hosoyama A."/>
            <person name="Uohara A."/>
            <person name="Ohji S."/>
            <person name="Ichikawa N."/>
        </authorList>
    </citation>
    <scope>NUCLEOTIDE SEQUENCE [LARGE SCALE GENOMIC DNA]</scope>
    <source>
        <strain evidence="3 4">NBRC 108608</strain>
    </source>
</reference>
<feature type="region of interest" description="Disordered" evidence="1">
    <location>
        <begin position="1"/>
        <end position="29"/>
    </location>
</feature>
<evidence type="ECO:0000313" key="4">
    <source>
        <dbReference type="Proteomes" id="UP000321577"/>
    </source>
</evidence>
<comment type="caution">
    <text evidence="3">The sequence shown here is derived from an EMBL/GenBank/DDBJ whole genome shotgun (WGS) entry which is preliminary data.</text>
</comment>
<keyword evidence="2" id="KW-0812">Transmembrane</keyword>
<keyword evidence="2" id="KW-0472">Membrane</keyword>
<sequence>MFGAAEQPPFQTQPAQTQPAQPAWQPEPVYAPAYQSGPMAMPAQAALPAPAPLDFAAMRESPTIDKASMEAWQPPRKHSYFLPVFFIVLVVGACVWVLRDDLIPPMVVEIPAGKSEPAEVTKTPDTTPQPVIAPKVPEPVPTVPEPEPEIRKAEVPKVSVDLVAASESGQKLFLDLLESSTAEARAKLIDQPEEHSADVEEFFAAGKPRLLSFKPSNATPQLLPGQLIAPLFQVTTRENSHGALLRLVPKEDGTFLLDWPLFAETHQRRLAQFLEKKPADPTWFQVGMRRSHALELSESERNIQISFTLQGSADASVSCLAVCTKDTPIGRYLGRETQWSVVYLARLLLQHRQLADGSAAVVILDCEGAATAETK</sequence>
<feature type="compositionally biased region" description="Pro residues" evidence="1">
    <location>
        <begin position="136"/>
        <end position="145"/>
    </location>
</feature>
<feature type="region of interest" description="Disordered" evidence="1">
    <location>
        <begin position="117"/>
        <end position="150"/>
    </location>
</feature>
<keyword evidence="2" id="KW-1133">Transmembrane helix</keyword>
<dbReference type="Proteomes" id="UP000321577">
    <property type="component" value="Unassembled WGS sequence"/>
</dbReference>
<evidence type="ECO:0000313" key="3">
    <source>
        <dbReference type="EMBL" id="GEP41295.1"/>
    </source>
</evidence>
<keyword evidence="4" id="KW-1185">Reference proteome</keyword>
<feature type="compositionally biased region" description="Low complexity" evidence="1">
    <location>
        <begin position="1"/>
        <end position="28"/>
    </location>
</feature>
<gene>
    <name evidence="3" type="ORF">BGE01nite_05860</name>
</gene>